<name>A0A165Z2A2_9EURY</name>
<organism evidence="2 3">
    <name type="scientific">Methanobrevibacter curvatus</name>
    <dbReference type="NCBI Taxonomy" id="49547"/>
    <lineage>
        <taxon>Archaea</taxon>
        <taxon>Methanobacteriati</taxon>
        <taxon>Methanobacteriota</taxon>
        <taxon>Methanomada group</taxon>
        <taxon>Methanobacteria</taxon>
        <taxon>Methanobacteriales</taxon>
        <taxon>Methanobacteriaceae</taxon>
        <taxon>Methanobrevibacter</taxon>
    </lineage>
</organism>
<evidence type="ECO:0000313" key="2">
    <source>
        <dbReference type="EMBL" id="KZX10159.1"/>
    </source>
</evidence>
<reference evidence="2 3" key="1">
    <citation type="submission" date="2016-04" db="EMBL/GenBank/DDBJ databases">
        <title>Genome sequence of Methanobrevibacter curvatus DSM 11111.</title>
        <authorList>
            <person name="Poehlein A."/>
            <person name="Seedorf H."/>
            <person name="Daniel R."/>
        </authorList>
    </citation>
    <scope>NUCLEOTIDE SEQUENCE [LARGE SCALE GENOMIC DNA]</scope>
    <source>
        <strain evidence="2 3">DSM 11111</strain>
    </source>
</reference>
<dbReference type="AlphaFoldDB" id="A0A165Z2A2"/>
<comment type="caution">
    <text evidence="2">The sequence shown here is derived from an EMBL/GenBank/DDBJ whole genome shotgun (WGS) entry which is preliminary data.</text>
</comment>
<proteinExistence type="predicted"/>
<protein>
    <submittedName>
        <fullName evidence="2">ISXO2-like transposase domain protein</fullName>
    </submittedName>
</protein>
<sequence length="108" mass="12732">MRKVVGGIVDRFVENEAIIYTDEYVIYNNLINHEKVVNHHTVNHGGGEFARGEVHVNNNENRHSLLRRFLRIFRGVSKDNLQGYILLEQFRINYKTDSYDMILQTIIE</sequence>
<dbReference type="Pfam" id="PF12762">
    <property type="entry name" value="DDE_Tnp_IS1595"/>
    <property type="match status" value="1"/>
</dbReference>
<evidence type="ECO:0000313" key="3">
    <source>
        <dbReference type="Proteomes" id="UP000077245"/>
    </source>
</evidence>
<dbReference type="PATRIC" id="fig|49547.3.peg.2002"/>
<dbReference type="Proteomes" id="UP000077245">
    <property type="component" value="Unassembled WGS sequence"/>
</dbReference>
<gene>
    <name evidence="2" type="ORF">MBCUR_18940</name>
</gene>
<dbReference type="EMBL" id="LWMV01000222">
    <property type="protein sequence ID" value="KZX10159.1"/>
    <property type="molecule type" value="Genomic_DNA"/>
</dbReference>
<dbReference type="STRING" id="49547.MBCUR_18940"/>
<feature type="domain" description="ISXO2-like transposase" evidence="1">
    <location>
        <begin position="3"/>
        <end position="93"/>
    </location>
</feature>
<dbReference type="InterPro" id="IPR024445">
    <property type="entry name" value="Tnp_ISXO2-like"/>
</dbReference>
<evidence type="ECO:0000259" key="1">
    <source>
        <dbReference type="Pfam" id="PF12762"/>
    </source>
</evidence>
<keyword evidence="3" id="KW-1185">Reference proteome</keyword>
<accession>A0A165Z2A2</accession>